<organism evidence="6 7">
    <name type="scientific">Victivallis vadensis</name>
    <dbReference type="NCBI Taxonomy" id="172901"/>
    <lineage>
        <taxon>Bacteria</taxon>
        <taxon>Pseudomonadati</taxon>
        <taxon>Lentisphaerota</taxon>
        <taxon>Lentisphaeria</taxon>
        <taxon>Victivallales</taxon>
        <taxon>Victivallaceae</taxon>
        <taxon>Victivallis</taxon>
    </lineage>
</organism>
<dbReference type="Gene3D" id="3.50.50.60">
    <property type="entry name" value="FAD/NAD(P)-binding domain"/>
    <property type="match status" value="1"/>
</dbReference>
<proteinExistence type="predicted"/>
<dbReference type="RefSeq" id="WP_133245128.1">
    <property type="nucleotide sequence ID" value="NZ_CABMMC010000044.1"/>
</dbReference>
<evidence type="ECO:0000313" key="7">
    <source>
        <dbReference type="Proteomes" id="UP000245959"/>
    </source>
</evidence>
<keyword evidence="7" id="KW-1185">Reference proteome</keyword>
<dbReference type="GO" id="GO:0016491">
    <property type="term" value="F:oxidoreductase activity"/>
    <property type="evidence" value="ECO:0007669"/>
    <property type="project" value="UniProtKB-KW"/>
</dbReference>
<dbReference type="InterPro" id="IPR036188">
    <property type="entry name" value="FAD/NAD-bd_sf"/>
</dbReference>
<evidence type="ECO:0000256" key="5">
    <source>
        <dbReference type="ARBA" id="ARBA00023014"/>
    </source>
</evidence>
<evidence type="ECO:0000313" key="6">
    <source>
        <dbReference type="EMBL" id="PVY41549.1"/>
    </source>
</evidence>
<dbReference type="GO" id="GO:0051539">
    <property type="term" value="F:4 iron, 4 sulfur cluster binding"/>
    <property type="evidence" value="ECO:0007669"/>
    <property type="project" value="UniProtKB-KW"/>
</dbReference>
<reference evidence="6 7" key="1">
    <citation type="submission" date="2018-04" db="EMBL/GenBank/DDBJ databases">
        <title>Genomic Encyclopedia of Type Strains, Phase IV (KMG-IV): sequencing the most valuable type-strain genomes for metagenomic binning, comparative biology and taxonomic classification.</title>
        <authorList>
            <person name="Goeker M."/>
        </authorList>
    </citation>
    <scope>NUCLEOTIDE SEQUENCE [LARGE SCALE GENOMIC DNA]</scope>
    <source>
        <strain evidence="6 7">DSM 14823</strain>
    </source>
</reference>
<keyword evidence="1" id="KW-0004">4Fe-4S</keyword>
<dbReference type="PANTHER" id="PTHR43498">
    <property type="entry name" value="FERREDOXIN:COB-COM HETERODISULFIDE REDUCTASE SUBUNIT A"/>
    <property type="match status" value="1"/>
</dbReference>
<dbReference type="PANTHER" id="PTHR43498:SF1">
    <property type="entry name" value="COB--COM HETERODISULFIDE REDUCTASE IRON-SULFUR SUBUNIT A"/>
    <property type="match status" value="1"/>
</dbReference>
<evidence type="ECO:0000256" key="3">
    <source>
        <dbReference type="ARBA" id="ARBA00023002"/>
    </source>
</evidence>
<keyword evidence="2" id="KW-0479">Metal-binding</keyword>
<dbReference type="GeneID" id="78295277"/>
<evidence type="ECO:0000256" key="1">
    <source>
        <dbReference type="ARBA" id="ARBA00022485"/>
    </source>
</evidence>
<evidence type="ECO:0000256" key="2">
    <source>
        <dbReference type="ARBA" id="ARBA00022723"/>
    </source>
</evidence>
<dbReference type="Pfam" id="PF12831">
    <property type="entry name" value="FAD_oxidored"/>
    <property type="match status" value="1"/>
</dbReference>
<dbReference type="AlphaFoldDB" id="A0A2U1AYP6"/>
<protein>
    <submittedName>
        <fullName evidence="6">FAD dependent oxidoreductase</fullName>
    </submittedName>
</protein>
<evidence type="ECO:0000256" key="4">
    <source>
        <dbReference type="ARBA" id="ARBA00023004"/>
    </source>
</evidence>
<dbReference type="SUPFAM" id="SSF51905">
    <property type="entry name" value="FAD/NAD(P)-binding domain"/>
    <property type="match status" value="1"/>
</dbReference>
<dbReference type="EMBL" id="QEKH01000013">
    <property type="protein sequence ID" value="PVY41549.1"/>
    <property type="molecule type" value="Genomic_DNA"/>
</dbReference>
<dbReference type="InterPro" id="IPR039650">
    <property type="entry name" value="HdrA-like"/>
</dbReference>
<keyword evidence="3" id="KW-0560">Oxidoreductase</keyword>
<dbReference type="GO" id="GO:0046872">
    <property type="term" value="F:metal ion binding"/>
    <property type="evidence" value="ECO:0007669"/>
    <property type="project" value="UniProtKB-KW"/>
</dbReference>
<dbReference type="Proteomes" id="UP000245959">
    <property type="component" value="Unassembled WGS sequence"/>
</dbReference>
<name>A0A2U1AYP6_9BACT</name>
<sequence>MDFVHEKAGEVPVAGEFDVIVAGSGPAGVSAALRAARAGARTLLLEQGGCLGGMWTAGLLGWIHDHSGKSGLVAQLKRELLRRGAAEEPPCSPAFAFEPEAMKLLLEELCLESSVTIRLYTMAVDVLWNASGGIDCLLTESKSGREAWKAQIFIDATGDGDIAALAGASFEQGEPGTGKLQPMSLIAMLAGVRPEEIRPYVNGWTWRAEAVANLRELLTANGAPPTYHDASLFHLSGELFLLMASHQYQVSGTSAADLTAATIEARRAIHAQVAALRRSGPPWDRIRLVSTAERIGVRETRRAAGLYTVTAQDLAEGRRHADAVCHVNFGIDIHALTPGTGRGTVGPKMEFHPYDIPLRALISRDIPNLLLAGRCISGDFYAHASYRVTGNCVPLGEAAGTLAALAVREKTAPARIPFSVFEAAGTLHRV</sequence>
<keyword evidence="4" id="KW-0408">Iron</keyword>
<keyword evidence="5" id="KW-0411">Iron-sulfur</keyword>
<dbReference type="OrthoDB" id="9759982at2"/>
<gene>
    <name evidence="6" type="ORF">C8D82_11321</name>
</gene>
<comment type="caution">
    <text evidence="6">The sequence shown here is derived from an EMBL/GenBank/DDBJ whole genome shotgun (WGS) entry which is preliminary data.</text>
</comment>
<accession>A0A2U1AYP6</accession>